<feature type="compositionally biased region" description="Low complexity" evidence="1">
    <location>
        <begin position="1144"/>
        <end position="1186"/>
    </location>
</feature>
<name>A0ABP0B545_9PEZI</name>
<feature type="region of interest" description="Disordered" evidence="1">
    <location>
        <begin position="178"/>
        <end position="198"/>
    </location>
</feature>
<gene>
    <name evidence="2" type="ORF">SEUCBS140593_002263</name>
</gene>
<dbReference type="Proteomes" id="UP001642482">
    <property type="component" value="Unassembled WGS sequence"/>
</dbReference>
<feature type="region of interest" description="Disordered" evidence="1">
    <location>
        <begin position="555"/>
        <end position="709"/>
    </location>
</feature>
<feature type="compositionally biased region" description="Low complexity" evidence="1">
    <location>
        <begin position="699"/>
        <end position="709"/>
    </location>
</feature>
<evidence type="ECO:0000313" key="2">
    <source>
        <dbReference type="EMBL" id="CAK7214675.1"/>
    </source>
</evidence>
<feature type="compositionally biased region" description="Low complexity" evidence="1">
    <location>
        <begin position="665"/>
        <end position="676"/>
    </location>
</feature>
<comment type="caution">
    <text evidence="2">The sequence shown here is derived from an EMBL/GenBank/DDBJ whole genome shotgun (WGS) entry which is preliminary data.</text>
</comment>
<feature type="compositionally biased region" description="Pro residues" evidence="1">
    <location>
        <begin position="643"/>
        <end position="664"/>
    </location>
</feature>
<feature type="compositionally biased region" description="Acidic residues" evidence="1">
    <location>
        <begin position="66"/>
        <end position="81"/>
    </location>
</feature>
<feature type="region of interest" description="Disordered" evidence="1">
    <location>
        <begin position="989"/>
        <end position="1199"/>
    </location>
</feature>
<feature type="region of interest" description="Disordered" evidence="1">
    <location>
        <begin position="886"/>
        <end position="937"/>
    </location>
</feature>
<feature type="region of interest" description="Disordered" evidence="1">
    <location>
        <begin position="791"/>
        <end position="841"/>
    </location>
</feature>
<feature type="compositionally biased region" description="Polar residues" evidence="1">
    <location>
        <begin position="1015"/>
        <end position="1030"/>
    </location>
</feature>
<feature type="region of interest" description="Disordered" evidence="1">
    <location>
        <begin position="25"/>
        <end position="101"/>
    </location>
</feature>
<feature type="region of interest" description="Disordered" evidence="1">
    <location>
        <begin position="476"/>
        <end position="500"/>
    </location>
</feature>
<feature type="compositionally biased region" description="Acidic residues" evidence="1">
    <location>
        <begin position="575"/>
        <end position="631"/>
    </location>
</feature>
<organism evidence="2 3">
    <name type="scientific">Sporothrix eucalyptigena</name>
    <dbReference type="NCBI Taxonomy" id="1812306"/>
    <lineage>
        <taxon>Eukaryota</taxon>
        <taxon>Fungi</taxon>
        <taxon>Dikarya</taxon>
        <taxon>Ascomycota</taxon>
        <taxon>Pezizomycotina</taxon>
        <taxon>Sordariomycetes</taxon>
        <taxon>Sordariomycetidae</taxon>
        <taxon>Ophiostomatales</taxon>
        <taxon>Ophiostomataceae</taxon>
        <taxon>Sporothrix</taxon>
    </lineage>
</organism>
<feature type="region of interest" description="Disordered" evidence="1">
    <location>
        <begin position="231"/>
        <end position="256"/>
    </location>
</feature>
<feature type="compositionally biased region" description="Basic and acidic residues" evidence="1">
    <location>
        <begin position="1094"/>
        <end position="1106"/>
    </location>
</feature>
<dbReference type="PANTHER" id="PTHR48209">
    <property type="entry name" value="AGL056WP"/>
    <property type="match status" value="1"/>
</dbReference>
<feature type="compositionally biased region" description="Polar residues" evidence="1">
    <location>
        <begin position="917"/>
        <end position="935"/>
    </location>
</feature>
<sequence length="1424" mass="156117">MIDTATSSPDGLDAFYDGLMSHDHDDSSRDAVHSTGVMFDPGDDEHVQFVASPSGLRGGHKSSGSEDNDSDMVFDMDDDERLWDATPSSVPRGRSRSRNRLYHQDERDNHGLHEAHHERVPTSLAQTVHPEIERRNTSSSSFNAVAAPMAASAPPITTFVHAYTVGSPTHIMESLSPHGGVAGRRQRRPTLAGSMASSSSRAITYHSIPLSGLPRIPAMMAMASLTSPHPIPRMVSSPSRPISSVTGTTYSRPLLSADSPLLASPLAGEITNDEDHDADDSDNGGPSHSAAYFTQTYHPHQHRNDRHPRSSATPLHESGSASSGSSGPIPIPIPATPPRRQHYVPGQLHPHHPQHFRFFQGRQDRARQSPASAETLMAHRSMDAAVRQQQLWQGQQAAATLVSFCPTSQHDQTEGQLPTADEAENASGAQTSFDSFLTRQSTEIHCAREHIRSHYLEQQARQREFGQQVRQRWLRREEEERRERHEREVHEHDHFERERVEQQRLVDELSQHREHPALEEALGDVQLDARQRESYRLYAWFLNLRARIEQAERDEADALAQDDEGDDESRLELHEEADDHEEDEYDDDHEDEEDDGNDEEADGDENESFEDTDEDDEDEDEYFEGDDGDDNEQQRTHSAQSQEPPPPVPPLPSLPLDFPRPPARAPQTAQASLSPAPRLPPGLPAPASRPFFSSPPLPAASFPSSFSPSTAFVPSALVVPFVPASALSHGGSGSGQDTQTEAVAGPGSVTGPGGGSSTGAAQREQRLSPLVVNGSKEPYLYCSEDEHNNINATPNTPEAFGDHHGDPYDHNHHDTEQPPHSYPTPGYPPSHSSFQGESHTGQPAFAHHYRAALYGNTGYVQSYMRHGDHQEHRQHHGYGQTPEYVEARHHSQPQCSQPYALPNAFRPGQRPHGNDHGQGQQEHTLSRSDNSIQGENNHRHARDFGRAIASHATLAQHFHPYRHRAPTSPLRQFGNAHTTARSVVHRQLYQHQPQQHQHQQYQQQSPFPMFGPESFTASSPTLQSQIPSRATTRRPLSALRVDSRQQQPNARGRSSEGRASPGHEVQEAPPQTSHSAHSRDPRGRRAARAQRPRSAPDRSHSTRVAEPDAYDPQAPGSPPESAPENLQDKKAPPLAWPQPSLDHSGASTSSSGNTPSSIASVPPTSPTTTVTQTTSSGTASGASQTTRRGQDTSSSVPGASHLSAVSDGFLFGHTLATTPASASLPASLPVPLSHGRCQVPPARSPQGRRMAALTALAMTPIVSRQRRVQQKQMPEDVRLRAAWAIHPAASAFVRHSASDDLAVTVRPAMLLEPGVLDGIDPAIREGVYEVVHEGDDNGPETPTCEPRTSPSFSILDLPPAFWLSMTQHTTCNGPVDFSAFDQAALLSRQAPLSLRHRLAAIACAWCWTRHVRGRSILLVIKGDN</sequence>
<keyword evidence="3" id="KW-1185">Reference proteome</keyword>
<feature type="region of interest" description="Disordered" evidence="1">
    <location>
        <begin position="408"/>
        <end position="435"/>
    </location>
</feature>
<dbReference type="PANTHER" id="PTHR48209:SF2">
    <property type="entry name" value="FI24008P1"/>
    <property type="match status" value="1"/>
</dbReference>
<accession>A0ABP0B545</accession>
<dbReference type="EMBL" id="CAWUHD010000014">
    <property type="protein sequence ID" value="CAK7214675.1"/>
    <property type="molecule type" value="Genomic_DNA"/>
</dbReference>
<feature type="compositionally biased region" description="Basic and acidic residues" evidence="1">
    <location>
        <begin position="800"/>
        <end position="817"/>
    </location>
</feature>
<evidence type="ECO:0000256" key="1">
    <source>
        <dbReference type="SAM" id="MobiDB-lite"/>
    </source>
</evidence>
<evidence type="ECO:0000313" key="3">
    <source>
        <dbReference type="Proteomes" id="UP001642482"/>
    </source>
</evidence>
<feature type="compositionally biased region" description="Acidic residues" evidence="1">
    <location>
        <begin position="271"/>
        <end position="282"/>
    </location>
</feature>
<feature type="region of interest" description="Disordered" evidence="1">
    <location>
        <begin position="727"/>
        <end position="768"/>
    </location>
</feature>
<proteinExistence type="predicted"/>
<feature type="region of interest" description="Disordered" evidence="1">
    <location>
        <begin position="270"/>
        <end position="352"/>
    </location>
</feature>
<feature type="compositionally biased region" description="Low complexity" evidence="1">
    <location>
        <begin position="989"/>
        <end position="1004"/>
    </location>
</feature>
<feature type="compositionally biased region" description="Acidic residues" evidence="1">
    <location>
        <begin position="555"/>
        <end position="567"/>
    </location>
</feature>
<feature type="compositionally biased region" description="Polar residues" evidence="1">
    <location>
        <begin position="236"/>
        <end position="251"/>
    </location>
</feature>
<protein>
    <submittedName>
        <fullName evidence="2">Uncharacterized protein</fullName>
    </submittedName>
</protein>
<feature type="compositionally biased region" description="Gly residues" evidence="1">
    <location>
        <begin position="748"/>
        <end position="757"/>
    </location>
</feature>
<reference evidence="2 3" key="1">
    <citation type="submission" date="2024-01" db="EMBL/GenBank/DDBJ databases">
        <authorList>
            <person name="Allen C."/>
            <person name="Tagirdzhanova G."/>
        </authorList>
    </citation>
    <scope>NUCLEOTIDE SEQUENCE [LARGE SCALE GENOMIC DNA]</scope>
</reference>
<feature type="compositionally biased region" description="Low complexity" evidence="1">
    <location>
        <begin position="318"/>
        <end position="328"/>
    </location>
</feature>